<proteinExistence type="predicted"/>
<reference evidence="10" key="2">
    <citation type="journal article" date="2021" name="Zool. Scr.">
        <title>Phylogenetic status and historical origins of the oviparous and viviparous gyrodactylids (Monogenoidea, Gyrodactylidea).</title>
        <authorList>
            <person name="Boeger W.A."/>
            <person name="Kritsky D.C."/>
            <person name="Patella L."/>
            <person name="Bueno-Silva M."/>
        </authorList>
    </citation>
    <scope>NUCLEOTIDE SEQUENCE</scope>
</reference>
<feature type="transmembrane region" description="Helical" evidence="8">
    <location>
        <begin position="321"/>
        <end position="341"/>
    </location>
</feature>
<gene>
    <name evidence="10" type="primary">ND5</name>
</gene>
<protein>
    <recommendedName>
        <fullName evidence="2">NADH:ubiquinone reductase (H(+)-translocating)</fullName>
        <ecNumber evidence="2">7.1.1.2</ecNumber>
    </recommendedName>
    <alternativeName>
        <fullName evidence="6">NADH dehydrogenase subunit 5</fullName>
    </alternativeName>
</protein>
<dbReference type="GO" id="GO:0016020">
    <property type="term" value="C:membrane"/>
    <property type="evidence" value="ECO:0007669"/>
    <property type="project" value="UniProtKB-SubCell"/>
</dbReference>
<feature type="transmembrane region" description="Helical" evidence="8">
    <location>
        <begin position="428"/>
        <end position="446"/>
    </location>
</feature>
<keyword evidence="4 8" id="KW-1133">Transmembrane helix</keyword>
<dbReference type="GO" id="GO:0015990">
    <property type="term" value="P:electron transport coupled proton transport"/>
    <property type="evidence" value="ECO:0007669"/>
    <property type="project" value="TreeGrafter"/>
</dbReference>
<organism evidence="10">
    <name type="scientific">Aglaiogyrodactylus forficulatus</name>
    <dbReference type="NCBI Taxonomy" id="1853073"/>
    <lineage>
        <taxon>Eukaryota</taxon>
        <taxon>Metazoa</taxon>
        <taxon>Spiralia</taxon>
        <taxon>Lophotrochozoa</taxon>
        <taxon>Platyhelminthes</taxon>
        <taxon>Monogenea</taxon>
        <taxon>Monopisthocotylea</taxon>
        <taxon>Gyrodactylidea</taxon>
        <taxon>Oogyrodactylidae</taxon>
        <taxon>Aglaiogyrodactylus</taxon>
    </lineage>
</organism>
<dbReference type="EMBL" id="KU679421">
    <property type="protein sequence ID" value="ANH20412.1"/>
    <property type="molecule type" value="Genomic_DNA"/>
</dbReference>
<keyword evidence="3 8" id="KW-0812">Transmembrane</keyword>
<evidence type="ECO:0000313" key="10">
    <source>
        <dbReference type="EMBL" id="ANH20412.1"/>
    </source>
</evidence>
<dbReference type="PRINTS" id="PR01434">
    <property type="entry name" value="NADHDHGNASE5"/>
</dbReference>
<evidence type="ECO:0000256" key="2">
    <source>
        <dbReference type="ARBA" id="ARBA00012944"/>
    </source>
</evidence>
<comment type="subcellular location">
    <subcellularLocation>
        <location evidence="1">Membrane</location>
        <topology evidence="1">Multi-pass membrane protein</topology>
    </subcellularLocation>
</comment>
<feature type="transmembrane region" description="Helical" evidence="8">
    <location>
        <begin position="466"/>
        <end position="486"/>
    </location>
</feature>
<feature type="transmembrane region" description="Helical" evidence="8">
    <location>
        <begin position="157"/>
        <end position="181"/>
    </location>
</feature>
<geneLocation type="mitochondrion" evidence="10"/>
<dbReference type="CTD" id="4540"/>
<feature type="transmembrane region" description="Helical" evidence="8">
    <location>
        <begin position="47"/>
        <end position="65"/>
    </location>
</feature>
<dbReference type="RefSeq" id="YP_009257649.1">
    <property type="nucleotide sequence ID" value="NC_030339.1"/>
</dbReference>
<dbReference type="InterPro" id="IPR001750">
    <property type="entry name" value="ND/Mrp_TM"/>
</dbReference>
<feature type="transmembrane region" description="Helical" evidence="8">
    <location>
        <begin position="127"/>
        <end position="151"/>
    </location>
</feature>
<feature type="domain" description="NADH:quinone oxidoreductase/Mrp antiporter transmembrane" evidence="9">
    <location>
        <begin position="96"/>
        <end position="367"/>
    </location>
</feature>
<dbReference type="EC" id="7.1.1.2" evidence="2"/>
<evidence type="ECO:0000256" key="8">
    <source>
        <dbReference type="SAM" id="Phobius"/>
    </source>
</evidence>
<name>A0A173G4S7_9PLAT</name>
<dbReference type="AlphaFoldDB" id="A0A173G4S7"/>
<accession>A0A173G4S7</accession>
<evidence type="ECO:0000256" key="7">
    <source>
        <dbReference type="ARBA" id="ARBA00049551"/>
    </source>
</evidence>
<dbReference type="PANTHER" id="PTHR42829">
    <property type="entry name" value="NADH-UBIQUINONE OXIDOREDUCTASE CHAIN 5"/>
    <property type="match status" value="1"/>
</dbReference>
<evidence type="ECO:0000256" key="4">
    <source>
        <dbReference type="ARBA" id="ARBA00022989"/>
    </source>
</evidence>
<evidence type="ECO:0000256" key="3">
    <source>
        <dbReference type="ARBA" id="ARBA00022692"/>
    </source>
</evidence>
<feature type="transmembrane region" description="Helical" evidence="8">
    <location>
        <begin position="266"/>
        <end position="287"/>
    </location>
</feature>
<dbReference type="InterPro" id="IPR003945">
    <property type="entry name" value="NU5C-like"/>
</dbReference>
<feature type="transmembrane region" description="Helical" evidence="8">
    <location>
        <begin position="353"/>
        <end position="376"/>
    </location>
</feature>
<feature type="transmembrane region" description="Helical" evidence="8">
    <location>
        <begin position="101"/>
        <end position="120"/>
    </location>
</feature>
<dbReference type="GO" id="GO:0042773">
    <property type="term" value="P:ATP synthesis coupled electron transport"/>
    <property type="evidence" value="ECO:0007669"/>
    <property type="project" value="InterPro"/>
</dbReference>
<feature type="transmembrane region" description="Helical" evidence="8">
    <location>
        <begin position="225"/>
        <end position="245"/>
    </location>
</feature>
<evidence type="ECO:0000256" key="5">
    <source>
        <dbReference type="ARBA" id="ARBA00023136"/>
    </source>
</evidence>
<sequence>MVFIIILFFILISLFIYSLEFILVLDYELFTSLSNIFYSLIFEFNTINGYVLAMLLICSLLVFNFYNHYFLYHYDYLFNLILLFIGVMAYLVTTGNLCNSLIGWEYLGIVSFFLILYYNNYSSSRSAVITLIVSRLGDAAFFILSGIFFFYDSYYFGFLLVLVFSIVGTKSAFYPISSWLIEAMRAPTPVSSLVHSSTLVAGGVWFLMFYYFYLFSSYPYLQHYFNSFLTIFCLVSIILSGMSALGFNDLKKIVAFSTCNNISWCFIYFINGGYFYCLLQLFIHGVIKCALFCSVGDKLISNNLAQNKISYFNNLSYSNSLSLFLLNLSICGGLFFGVYFIKHVMLVTSFSLPNIVIFFLIYFSIFLSFIYCFNFIGLFLSTNNSLNNNGFIHNFYYIPIFLIFVLLISYLLSFNILEYGLLTPYQNLVFFILTTGISFLLLYFNIGLPMSVWFSNFMGLDWIINSAYSVSINILLRISYVFLYIWERGAIINLINSLNIINFFLLSIAIIIGIIFLLV</sequence>
<keyword evidence="10" id="KW-0496">Mitochondrion</keyword>
<feature type="transmembrane region" description="Helical" evidence="8">
    <location>
        <begin position="396"/>
        <end position="416"/>
    </location>
</feature>
<feature type="transmembrane region" description="Helical" evidence="8">
    <location>
        <begin position="498"/>
        <end position="518"/>
    </location>
</feature>
<evidence type="ECO:0000259" key="9">
    <source>
        <dbReference type="Pfam" id="PF00361"/>
    </source>
</evidence>
<comment type="catalytic activity">
    <reaction evidence="7">
        <text>a ubiquinone + NADH + 5 H(+)(in) = a ubiquinol + NAD(+) + 4 H(+)(out)</text>
        <dbReference type="Rhea" id="RHEA:29091"/>
        <dbReference type="Rhea" id="RHEA-COMP:9565"/>
        <dbReference type="Rhea" id="RHEA-COMP:9566"/>
        <dbReference type="ChEBI" id="CHEBI:15378"/>
        <dbReference type="ChEBI" id="CHEBI:16389"/>
        <dbReference type="ChEBI" id="CHEBI:17976"/>
        <dbReference type="ChEBI" id="CHEBI:57540"/>
        <dbReference type="ChEBI" id="CHEBI:57945"/>
        <dbReference type="EC" id="7.1.1.2"/>
    </reaction>
</comment>
<reference evidence="10" key="1">
    <citation type="journal article" date="2016" name="Parasit. Vectors">
        <title>The mitochondrial genome of the egg-laying flatworm Aglaiogyrodactylus forficulatus (Platyhelminthes: Monogenoidea).</title>
        <authorList>
            <person name="Bachmann L."/>
            <person name="Fromm B."/>
            <person name="Patella de Azambuja L."/>
            <person name="Boeger W.A."/>
        </authorList>
    </citation>
    <scope>NUCLEOTIDE SEQUENCE</scope>
</reference>
<evidence type="ECO:0000256" key="1">
    <source>
        <dbReference type="ARBA" id="ARBA00004141"/>
    </source>
</evidence>
<dbReference type="GO" id="GO:0003954">
    <property type="term" value="F:NADH dehydrogenase activity"/>
    <property type="evidence" value="ECO:0007669"/>
    <property type="project" value="TreeGrafter"/>
</dbReference>
<feature type="transmembrane region" description="Helical" evidence="8">
    <location>
        <begin position="193"/>
        <end position="213"/>
    </location>
</feature>
<feature type="transmembrane region" description="Helical" evidence="8">
    <location>
        <begin position="77"/>
        <end position="95"/>
    </location>
</feature>
<evidence type="ECO:0000256" key="6">
    <source>
        <dbReference type="ARBA" id="ARBA00031027"/>
    </source>
</evidence>
<dbReference type="Pfam" id="PF00361">
    <property type="entry name" value="Proton_antipo_M"/>
    <property type="match status" value="1"/>
</dbReference>
<feature type="transmembrane region" description="Helical" evidence="8">
    <location>
        <begin position="7"/>
        <end position="27"/>
    </location>
</feature>
<dbReference type="PANTHER" id="PTHR42829:SF2">
    <property type="entry name" value="NADH-UBIQUINONE OXIDOREDUCTASE CHAIN 5"/>
    <property type="match status" value="1"/>
</dbReference>
<dbReference type="GeneID" id="27983340"/>
<dbReference type="GO" id="GO:0008137">
    <property type="term" value="F:NADH dehydrogenase (ubiquinone) activity"/>
    <property type="evidence" value="ECO:0007669"/>
    <property type="project" value="UniProtKB-EC"/>
</dbReference>
<keyword evidence="5 8" id="KW-0472">Membrane</keyword>